<protein>
    <recommendedName>
        <fullName evidence="7">IFT121-like TPR repeats domain-containing protein</fullName>
    </recommendedName>
</protein>
<dbReference type="Gene3D" id="1.25.40.470">
    <property type="match status" value="1"/>
</dbReference>
<dbReference type="SMART" id="SM00320">
    <property type="entry name" value="WD40"/>
    <property type="match status" value="2"/>
</dbReference>
<dbReference type="InterPro" id="IPR039857">
    <property type="entry name" value="Ift122/121"/>
</dbReference>
<dbReference type="Pfam" id="PF25768">
    <property type="entry name" value="TPR_IFT121"/>
    <property type="match status" value="1"/>
</dbReference>
<reference evidence="8" key="2">
    <citation type="submission" date="2013-10" db="EMBL/GenBank/DDBJ databases">
        <authorList>
            <person name="Aslett M."/>
        </authorList>
    </citation>
    <scope>NUCLEOTIDE SEQUENCE</scope>
    <source>
        <strain evidence="8">Houghton</strain>
    </source>
</reference>
<evidence type="ECO:0000256" key="5">
    <source>
        <dbReference type="ARBA" id="ARBA00023273"/>
    </source>
</evidence>
<dbReference type="InterPro" id="IPR036322">
    <property type="entry name" value="WD40_repeat_dom_sf"/>
</dbReference>
<evidence type="ECO:0000256" key="2">
    <source>
        <dbReference type="ARBA" id="ARBA00022574"/>
    </source>
</evidence>
<dbReference type="GO" id="GO:1905515">
    <property type="term" value="P:non-motile cilium assembly"/>
    <property type="evidence" value="ECO:0007669"/>
    <property type="project" value="TreeGrafter"/>
</dbReference>
<evidence type="ECO:0000256" key="4">
    <source>
        <dbReference type="ARBA" id="ARBA00023069"/>
    </source>
</evidence>
<keyword evidence="2" id="KW-0853">WD repeat</keyword>
<dbReference type="InterPro" id="IPR057979">
    <property type="entry name" value="TPR_IFT121"/>
</dbReference>
<dbReference type="GO" id="GO:0035721">
    <property type="term" value="P:intraciliary retrograde transport"/>
    <property type="evidence" value="ECO:0007669"/>
    <property type="project" value="TreeGrafter"/>
</dbReference>
<dbReference type="GO" id="GO:0061512">
    <property type="term" value="P:protein localization to cilium"/>
    <property type="evidence" value="ECO:0007669"/>
    <property type="project" value="TreeGrafter"/>
</dbReference>
<keyword evidence="3" id="KW-0677">Repeat</keyword>
<dbReference type="SUPFAM" id="SSF50978">
    <property type="entry name" value="WD40 repeat-like"/>
    <property type="match status" value="1"/>
</dbReference>
<dbReference type="GO" id="GO:0030991">
    <property type="term" value="C:intraciliary transport particle A"/>
    <property type="evidence" value="ECO:0007669"/>
    <property type="project" value="TreeGrafter"/>
</dbReference>
<evidence type="ECO:0000256" key="1">
    <source>
        <dbReference type="ARBA" id="ARBA00004138"/>
    </source>
</evidence>
<keyword evidence="9" id="KW-1185">Reference proteome</keyword>
<dbReference type="PANTHER" id="PTHR12764:SF5">
    <property type="entry name" value="LD29485P"/>
    <property type="match status" value="1"/>
</dbReference>
<feature type="region of interest" description="Disordered" evidence="6">
    <location>
        <begin position="948"/>
        <end position="973"/>
    </location>
</feature>
<dbReference type="GO" id="GO:0097730">
    <property type="term" value="C:non-motile cilium"/>
    <property type="evidence" value="ECO:0007669"/>
    <property type="project" value="TreeGrafter"/>
</dbReference>
<feature type="compositionally biased region" description="Low complexity" evidence="6">
    <location>
        <begin position="954"/>
        <end position="966"/>
    </location>
</feature>
<accession>U6GEA6</accession>
<dbReference type="PANTHER" id="PTHR12764">
    <property type="entry name" value="WD REPEAT DOMAIN-RELATED"/>
    <property type="match status" value="1"/>
</dbReference>
<dbReference type="VEuPathDB" id="ToxoDB:EAH_00007880"/>
<dbReference type="RefSeq" id="XP_013251204.1">
    <property type="nucleotide sequence ID" value="XM_013395750.1"/>
</dbReference>
<dbReference type="GeneID" id="25268858"/>
<evidence type="ECO:0000313" key="8">
    <source>
        <dbReference type="EMBL" id="CDI78566.1"/>
    </source>
</evidence>
<name>U6GEA6_EIMAC</name>
<evidence type="ECO:0000313" key="9">
    <source>
        <dbReference type="Proteomes" id="UP000018050"/>
    </source>
</evidence>
<dbReference type="AlphaFoldDB" id="U6GEA6"/>
<dbReference type="InterPro" id="IPR001680">
    <property type="entry name" value="WD40_rpt"/>
</dbReference>
<feature type="domain" description="IFT121-like TPR repeats" evidence="7">
    <location>
        <begin position="793"/>
        <end position="888"/>
    </location>
</feature>
<evidence type="ECO:0000256" key="3">
    <source>
        <dbReference type="ARBA" id="ARBA00022737"/>
    </source>
</evidence>
<gene>
    <name evidence="8" type="ORF">EAH_00007880</name>
</gene>
<comment type="subcellular location">
    <subcellularLocation>
        <location evidence="1">Cell projection</location>
        <location evidence="1">Cilium</location>
    </subcellularLocation>
</comment>
<evidence type="ECO:0000259" key="7">
    <source>
        <dbReference type="Pfam" id="PF25768"/>
    </source>
</evidence>
<keyword evidence="5" id="KW-0966">Cell projection</keyword>
<dbReference type="Gene3D" id="2.130.10.10">
    <property type="entry name" value="YVTN repeat-like/Quinoprotein amine dehydrogenase"/>
    <property type="match status" value="1"/>
</dbReference>
<proteinExistence type="predicted"/>
<evidence type="ECO:0000256" key="6">
    <source>
        <dbReference type="SAM" id="MobiDB-lite"/>
    </source>
</evidence>
<dbReference type="Proteomes" id="UP000018050">
    <property type="component" value="Unassembled WGS sequence"/>
</dbReference>
<dbReference type="EMBL" id="HG670889">
    <property type="protein sequence ID" value="CDI78566.1"/>
    <property type="molecule type" value="Genomic_DNA"/>
</dbReference>
<organism evidence="8 9">
    <name type="scientific">Eimeria acervulina</name>
    <name type="common">Coccidian parasite</name>
    <dbReference type="NCBI Taxonomy" id="5801"/>
    <lineage>
        <taxon>Eukaryota</taxon>
        <taxon>Sar</taxon>
        <taxon>Alveolata</taxon>
        <taxon>Apicomplexa</taxon>
        <taxon>Conoidasida</taxon>
        <taxon>Coccidia</taxon>
        <taxon>Eucoccidiorida</taxon>
        <taxon>Eimeriorina</taxon>
        <taxon>Eimeriidae</taxon>
        <taxon>Eimeria</taxon>
    </lineage>
</organism>
<sequence>MSVHCLLEGALSCSSARSAAWQGEWLLVGTDSGSLKTLKISPVSPLPGLATTANTESIQSEDGEAWHTPGRSGHPGPVRCVSADVVCRLLATGDSAGNIMIWEEAEGQWQQLSSFNFGVSGALAGQRVWARDVKKSCSCFCVSPNGSGFVLASHDGEVAFYDSRGIYLRKLSSKVEPYGQDGITVLAWQPGSWAVRPILAAYATGSGMLLHPDGDCQPLSFKTGLSSCVAAAWNTSGMVAALLGLPAFAASSAAAHFPGKHEGVLTGAQGQNPDAGALVVLSQCQEGPHRLPDENSSHESPNAVKRQQEMEQEGFPVELCDTSGNTVETVMSPLDHDDLIAVLRQTGLVLVYAGCQNRTPSFFVGANASKGPPLGPLYLIEFCNLRARALCFPALMQQRIDGPKQEILKHFDAEPLVQMRNLLGSRRKHSEDSEGPAGLQQAAAFAARFNHPILWRLLAEAALASEELGITEEALVRCEDYCSLQLLRQARLLNPRGEGRPFIAALSGDILGAGAFFEAQQKLSHAAHLFASFGLWDVASDALKLAVSSSRRGEQNCLRKVKVALADAWKEQGSWIKAIDLYTSLKPQEGLLEAYFLSGRYEELECLASKLPEVGTKLTLRAAQLLAAAGRGATSADAFLKAGRPELAVDAALYSGEWAQAVSLARQHCDSTKLQAVTCIYRNAMQHQHKKCIGGDIVEAFLTIGAFEAAAHELASLPKQLGHALRNPQRQRKMHVTAALLSRKHHFRVRLINENRSGTPCLCCSCTTTSDMHALPGVACSFPANSLSREEARHWKSAAASHLYLLCCFHLSEQRARAALCTAMRLWECYQQEISLYVSAQLLFISAYKSKEWDLCSQALHALQMDVRVSPGCKHRLEATCLVVFSRRQMLEAAWACQLPCANCSALSSYWECFCPSCDFSFPWCAATGLPVRYVRWILHQTSANEGGESRHIASPVPAASSTSSPEEGKHPEIPAKSFAAEDVGWRWIINGNPEDILFQADCLGELASG</sequence>
<reference evidence="8" key="1">
    <citation type="submission" date="2013-10" db="EMBL/GenBank/DDBJ databases">
        <title>Genomic analysis of the causative agents of coccidiosis in chickens.</title>
        <authorList>
            <person name="Reid A.J."/>
            <person name="Blake D."/>
            <person name="Billington K."/>
            <person name="Browne H."/>
            <person name="Dunn M."/>
            <person name="Hung S."/>
            <person name="Kawahara F."/>
            <person name="Miranda-Saavedra D."/>
            <person name="Mourier T."/>
            <person name="Nagra H."/>
            <person name="Otto T.D."/>
            <person name="Rawlings N."/>
            <person name="Sanchez A."/>
            <person name="Sanders M."/>
            <person name="Subramaniam C."/>
            <person name="Tay Y."/>
            <person name="Dear P."/>
            <person name="Doerig C."/>
            <person name="Gruber A."/>
            <person name="Parkinson J."/>
            <person name="Shirley M."/>
            <person name="Wan K.L."/>
            <person name="Berriman M."/>
            <person name="Tomley F."/>
            <person name="Pain A."/>
        </authorList>
    </citation>
    <scope>NUCLEOTIDE SEQUENCE</scope>
    <source>
        <strain evidence="8">Houghton</strain>
    </source>
</reference>
<dbReference type="OrthoDB" id="346829at2759"/>
<dbReference type="InterPro" id="IPR015943">
    <property type="entry name" value="WD40/YVTN_repeat-like_dom_sf"/>
</dbReference>
<keyword evidence="4" id="KW-0969">Cilium</keyword>